<keyword evidence="1" id="KW-1133">Transmembrane helix</keyword>
<proteinExistence type="predicted"/>
<keyword evidence="2" id="KW-0732">Signal</keyword>
<dbReference type="SUPFAM" id="SSF49478">
    <property type="entry name" value="Cna protein B-type domain"/>
    <property type="match status" value="5"/>
</dbReference>
<feature type="transmembrane region" description="Helical" evidence="1">
    <location>
        <begin position="840"/>
        <end position="860"/>
    </location>
</feature>
<gene>
    <name evidence="4" type="ORF">I573_02197</name>
</gene>
<feature type="domain" description="CNA-B" evidence="3">
    <location>
        <begin position="463"/>
        <end position="551"/>
    </location>
</feature>
<accession>S0NPA4</accession>
<dbReference type="Pfam" id="PF05738">
    <property type="entry name" value="Cna_B"/>
    <property type="match status" value="5"/>
</dbReference>
<dbReference type="CDD" id="cd00222">
    <property type="entry name" value="CollagenBindB"/>
    <property type="match status" value="5"/>
</dbReference>
<feature type="signal peptide" evidence="2">
    <location>
        <begin position="1"/>
        <end position="29"/>
    </location>
</feature>
<sequence length="866" mass="98547">MGVKKIGKYMIALLSGIIYLVLSSTPVHAAVQPLGQVYGGDGEPKYDFTVYTQTKNKQLLDWAICGNRYLIPPDPDDLVTYDQYYLYEGAEKFRNRNDGSNGNPSSTGKGNNLYKNLDQIVASWFAISEDSDVLMDYYRNTVFNGVTPNDVINQSFSDYKKKNSKFEKYADLEAFRYATAQNIAWYFTDGITPGKYYTNTTFSNKVFDFSKNTANKATQTSAFALNVQIIDQNGNAVNTQNPLVIDSTTRTSGTFELTGYDYPVRADLTNMPYTLIDAATNTELTNMASSADKNNGKTINYILKNKKYYVKLKDGASIESIPNLNLSYLRLKKAYFYVPVKSPTWPAANYQALLTWQVEKVDLSIPFKVEVKETQVEGEKKWQDYNNKFNTRPDKITINLLKDGQVYKQQEVSKETNWKYQFDHLPLGPTYTITEEPVANYTPTIVGNDITNTYVNTEKVNKTGHKIWDDLDNQYNTRPDHLTFVLYQNNKEIARQTVKPDESGNWSYAFNDLPKYDENGDEYKYRVSEVQVGGYSTSTKNDANGVNFVNKLRLTDVAGEKKWNDLNNHYQLRPEKITVRLYQNNKEFAHQEVSAQTNWAYHFSNLPLQNKSGKNYTYTVKEDPVPGYEAVLDGTTITNNLLLTAIKGEKKWDDQNNAANLRPTQIVVELLQNGTKIQEQVIKPDSNGNWSYTFDNLLKQDQNGKDYVYTVNEQKVPYYTTTIDGTTITNTLKLTEIKGEKQWIDSDDQAGMRPKEITIWLVRDGKRLEKQVIQAGSNGKWTYAFTNLPVNDADGKVYTYTIEEEPVDNYTTAIDGTTIINTFKPNGVLPDTGGRYKQSMIYVGLAIVIVAIVSGIVYAIKSRKEW</sequence>
<protein>
    <recommendedName>
        <fullName evidence="3">CNA-B domain-containing protein</fullName>
    </recommendedName>
</protein>
<feature type="domain" description="CNA-B" evidence="3">
    <location>
        <begin position="646"/>
        <end position="731"/>
    </location>
</feature>
<dbReference type="OrthoDB" id="1744455at2"/>
<dbReference type="STRING" id="1140003.OMY_01886"/>
<name>S0NPA4_9ENTE</name>
<evidence type="ECO:0000313" key="4">
    <source>
        <dbReference type="EMBL" id="EOT83084.1"/>
    </source>
</evidence>
<feature type="domain" description="CNA-B" evidence="3">
    <location>
        <begin position="557"/>
        <end position="639"/>
    </location>
</feature>
<dbReference type="Gene3D" id="2.60.40.1140">
    <property type="entry name" value="Collagen-binding surface protein Cna, B-type domain"/>
    <property type="match status" value="5"/>
</dbReference>
<evidence type="ECO:0000259" key="3">
    <source>
        <dbReference type="Pfam" id="PF05738"/>
    </source>
</evidence>
<keyword evidence="1" id="KW-0812">Transmembrane</keyword>
<feature type="chain" id="PRO_5004488629" description="CNA-B domain-containing protein" evidence="2">
    <location>
        <begin position="30"/>
        <end position="866"/>
    </location>
</feature>
<dbReference type="Proteomes" id="UP000015961">
    <property type="component" value="Unassembled WGS sequence"/>
</dbReference>
<dbReference type="EMBL" id="ASWO01000007">
    <property type="protein sequence ID" value="EOT83084.1"/>
    <property type="molecule type" value="Genomic_DNA"/>
</dbReference>
<evidence type="ECO:0000256" key="1">
    <source>
        <dbReference type="SAM" id="Phobius"/>
    </source>
</evidence>
<keyword evidence="1" id="KW-0472">Membrane</keyword>
<dbReference type="InterPro" id="IPR008454">
    <property type="entry name" value="Collagen-bd_Cna-like_B-typ_dom"/>
</dbReference>
<feature type="domain" description="CNA-B" evidence="3">
    <location>
        <begin position="737"/>
        <end position="822"/>
    </location>
</feature>
<dbReference type="RefSeq" id="WP_016186318.1">
    <property type="nucleotide sequence ID" value="NZ_ASWO01000007.1"/>
</dbReference>
<keyword evidence="5" id="KW-1185">Reference proteome</keyword>
<organism evidence="4 5">
    <name type="scientific">Enterococcus sulfureus ATCC 49903</name>
    <dbReference type="NCBI Taxonomy" id="1140003"/>
    <lineage>
        <taxon>Bacteria</taxon>
        <taxon>Bacillati</taxon>
        <taxon>Bacillota</taxon>
        <taxon>Bacilli</taxon>
        <taxon>Lactobacillales</taxon>
        <taxon>Enterococcaceae</taxon>
        <taxon>Enterococcus</taxon>
    </lineage>
</organism>
<reference evidence="4 5" key="1">
    <citation type="submission" date="2013-03" db="EMBL/GenBank/DDBJ databases">
        <title>The Genome Sequence of Enterococcus sulfureus ATCC_49903 (PacBio/Illumina hybrid assembly).</title>
        <authorList>
            <consortium name="The Broad Institute Genomics Platform"/>
            <consortium name="The Broad Institute Genome Sequencing Center for Infectious Disease"/>
            <person name="Earl A."/>
            <person name="Russ C."/>
            <person name="Gilmore M."/>
            <person name="Surin D."/>
            <person name="Walker B."/>
            <person name="Young S."/>
            <person name="Zeng Q."/>
            <person name="Gargeya S."/>
            <person name="Fitzgerald M."/>
            <person name="Haas B."/>
            <person name="Abouelleil A."/>
            <person name="Allen A.W."/>
            <person name="Alvarado L."/>
            <person name="Arachchi H.M."/>
            <person name="Berlin A.M."/>
            <person name="Chapman S.B."/>
            <person name="Gainer-Dewar J."/>
            <person name="Goldberg J."/>
            <person name="Griggs A."/>
            <person name="Gujja S."/>
            <person name="Hansen M."/>
            <person name="Howarth C."/>
            <person name="Imamovic A."/>
            <person name="Ireland A."/>
            <person name="Larimer J."/>
            <person name="McCowan C."/>
            <person name="Murphy C."/>
            <person name="Pearson M."/>
            <person name="Poon T.W."/>
            <person name="Priest M."/>
            <person name="Roberts A."/>
            <person name="Saif S."/>
            <person name="Shea T."/>
            <person name="Sisk P."/>
            <person name="Sykes S."/>
            <person name="Wortman J."/>
            <person name="Nusbaum C."/>
            <person name="Birren B."/>
        </authorList>
    </citation>
    <scope>NUCLEOTIDE SEQUENCE [LARGE SCALE GENOMIC DNA]</scope>
    <source>
        <strain evidence="4 5">ATCC 49903</strain>
    </source>
</reference>
<dbReference type="PATRIC" id="fig|1140003.3.peg.1817"/>
<comment type="caution">
    <text evidence="4">The sequence shown here is derived from an EMBL/GenBank/DDBJ whole genome shotgun (WGS) entry which is preliminary data.</text>
</comment>
<dbReference type="eggNOG" id="COG4932">
    <property type="taxonomic scope" value="Bacteria"/>
</dbReference>
<feature type="domain" description="CNA-B" evidence="3">
    <location>
        <begin position="376"/>
        <end position="453"/>
    </location>
</feature>
<evidence type="ECO:0000313" key="5">
    <source>
        <dbReference type="Proteomes" id="UP000015961"/>
    </source>
</evidence>
<dbReference type="AlphaFoldDB" id="S0NPA4"/>
<evidence type="ECO:0000256" key="2">
    <source>
        <dbReference type="SAM" id="SignalP"/>
    </source>
</evidence>